<feature type="compositionally biased region" description="Basic and acidic residues" evidence="1">
    <location>
        <begin position="207"/>
        <end position="216"/>
    </location>
</feature>
<feature type="compositionally biased region" description="Basic and acidic residues" evidence="1">
    <location>
        <begin position="162"/>
        <end position="171"/>
    </location>
</feature>
<dbReference type="EMBL" id="CP059673">
    <property type="protein sequence ID" value="QRW27469.1"/>
    <property type="molecule type" value="Genomic_DNA"/>
</dbReference>
<protein>
    <submittedName>
        <fullName evidence="2">Uncharacterized protein</fullName>
    </submittedName>
</protein>
<evidence type="ECO:0000313" key="3">
    <source>
        <dbReference type="Proteomes" id="UP000650533"/>
    </source>
</evidence>
<dbReference type="RefSeq" id="XP_043187706.1">
    <property type="nucleotide sequence ID" value="XM_043321883.1"/>
</dbReference>
<organism evidence="2 3">
    <name type="scientific">Rhizoctonia solani</name>
    <dbReference type="NCBI Taxonomy" id="456999"/>
    <lineage>
        <taxon>Eukaryota</taxon>
        <taxon>Fungi</taxon>
        <taxon>Dikarya</taxon>
        <taxon>Basidiomycota</taxon>
        <taxon>Agaricomycotina</taxon>
        <taxon>Agaricomycetes</taxon>
        <taxon>Cantharellales</taxon>
        <taxon>Ceratobasidiaceae</taxon>
        <taxon>Rhizoctonia</taxon>
    </lineage>
</organism>
<evidence type="ECO:0000256" key="1">
    <source>
        <dbReference type="SAM" id="MobiDB-lite"/>
    </source>
</evidence>
<accession>A0A8H8P8H2</accession>
<sequence>MIEEVPDVIAYGVTLDGEKDNKYVKGVRICRTCRAVVSKQQYNIEAATIPAFSRIYQALLRLEGQIEDDLPQFQELVLNLKNGTHSNPSATSTTAAARKSLLDRFHEYDRLAKRLRALPCQPGSSQEKVQIAVSTRANVFLQKHMFPLQTLPKMKQLAKAATDTRRPRPRDPAAVGTRSSLGADARRSPGSTQDRRRANAQSNLTEIRNEIRRFMR</sequence>
<dbReference type="Proteomes" id="UP000650533">
    <property type="component" value="Chromosome 16"/>
</dbReference>
<dbReference type="GeneID" id="67024346"/>
<reference evidence="2" key="1">
    <citation type="submission" date="2020-05" db="EMBL/GenBank/DDBJ databases">
        <title>Evolutionary and genomic comparisons of hybrid uninucleate and nonhybrid Rhizoctonia fungi.</title>
        <authorList>
            <person name="Li C."/>
            <person name="Chen X."/>
        </authorList>
    </citation>
    <scope>NUCLEOTIDE SEQUENCE</scope>
    <source>
        <strain evidence="2">AG-1 IA</strain>
    </source>
</reference>
<proteinExistence type="predicted"/>
<feature type="region of interest" description="Disordered" evidence="1">
    <location>
        <begin position="156"/>
        <end position="216"/>
    </location>
</feature>
<dbReference type="AlphaFoldDB" id="A0A8H8P8H2"/>
<gene>
    <name evidence="2" type="ORF">RhiXN_02064</name>
</gene>
<evidence type="ECO:0000313" key="2">
    <source>
        <dbReference type="EMBL" id="QRW27469.1"/>
    </source>
</evidence>
<name>A0A8H8P8H2_9AGAM</name>
<dbReference type="KEGG" id="rsx:RhiXN_02064"/>